<dbReference type="KEGG" id="vg:13997105"/>
<proteinExistence type="predicted"/>
<reference evidence="1 2" key="1">
    <citation type="journal article" date="2013" name="Genome Announc.">
        <title>Genome sequence of a novel archaeal rudivirus recovered from a mexican hot spring.</title>
        <authorList>
            <person name="Servin-Garciduenas L.E."/>
            <person name="Peng X."/>
            <person name="Garrett R.A."/>
            <person name="Martinez-Romero E."/>
        </authorList>
    </citation>
    <scope>NUCLEOTIDE SEQUENCE [LARGE SCALE GENOMIC DNA]</scope>
</reference>
<evidence type="ECO:0000313" key="1">
    <source>
        <dbReference type="EMBL" id="AFV51260.1"/>
    </source>
</evidence>
<organism evidence="1 2">
    <name type="scientific">Sulfolobales Mexican rod-shaped virus 1</name>
    <dbReference type="NCBI Taxonomy" id="2848122"/>
    <lineage>
        <taxon>Viruses</taxon>
        <taxon>Adnaviria</taxon>
        <taxon>Zilligvirae</taxon>
        <taxon>Taleaviricota</taxon>
        <taxon>Tokiviricetes</taxon>
        <taxon>Ligamenvirales</taxon>
        <taxon>Rudiviridae</taxon>
        <taxon>Mexirudivirus</taxon>
        <taxon>Mexirudivirus azufresense</taxon>
        <taxon>Mexirudivirus SMRV1</taxon>
    </lineage>
</organism>
<dbReference type="Proteomes" id="UP000009199">
    <property type="component" value="Segment"/>
</dbReference>
<accession>K4NZH8</accession>
<evidence type="ECO:0000313" key="2">
    <source>
        <dbReference type="Proteomes" id="UP000009199"/>
    </source>
</evidence>
<protein>
    <submittedName>
        <fullName evidence="1">Uncharacterized protein</fullName>
    </submittedName>
</protein>
<name>K4NZH8_9VIRU</name>
<dbReference type="EMBL" id="JX944686">
    <property type="protein sequence ID" value="AFV51260.1"/>
    <property type="molecule type" value="Genomic_DNA"/>
</dbReference>
<keyword evidence="2" id="KW-1185">Reference proteome</keyword>
<sequence length="142" mass="16794">MPEYRKEIGLDQHRKFVVTLNGRVLTSTYISDYPAHNVSRYTLYLKVDLDEDTFHDCVFDSALYFTKLKKKGAKKVHPTFIRLLVVSIAKATKTPPYYVVEKVEKETELAYRKPRHVVLNKEDFLRDVYMYKKRVEELEAQS</sequence>